<dbReference type="Gene3D" id="3.40.1360.10">
    <property type="match status" value="1"/>
</dbReference>
<feature type="compositionally biased region" description="Basic residues" evidence="1">
    <location>
        <begin position="1"/>
        <end position="12"/>
    </location>
</feature>
<feature type="domain" description="Toprim" evidence="2">
    <location>
        <begin position="34"/>
        <end position="118"/>
    </location>
</feature>
<feature type="compositionally biased region" description="Basic and acidic residues" evidence="1">
    <location>
        <begin position="16"/>
        <end position="26"/>
    </location>
</feature>
<comment type="caution">
    <text evidence="3">The sequence shown here is derived from an EMBL/GenBank/DDBJ whole genome shotgun (WGS) entry which is preliminary data.</text>
</comment>
<sequence length="158" mass="18242">MMNVSRRSHLRGAARAARDDGRKLSDMRTHATSRKVIIVEGKTDKSRILKVLREEVDVVCTQGTLSYEQVENDIVPLQHDEVYILVDADAAGNRLRKQLKRELPNAIDLYTRKSYREVARTPLEHLAKILADAHFEIDEQWLQVRPPRRERVPKTVHG</sequence>
<evidence type="ECO:0000313" key="4">
    <source>
        <dbReference type="Proteomes" id="UP000642910"/>
    </source>
</evidence>
<dbReference type="EMBL" id="JADPKZ010000041">
    <property type="protein sequence ID" value="MBF8378151.1"/>
    <property type="molecule type" value="Genomic_DNA"/>
</dbReference>
<dbReference type="PANTHER" id="PTHR39156:SF2">
    <property type="entry name" value="DNA PRIMASE (BACTERIAL TYPE) AND SMALL PRIMASE-LIKE PROTEINS"/>
    <property type="match status" value="1"/>
</dbReference>
<feature type="region of interest" description="Disordered" evidence="1">
    <location>
        <begin position="1"/>
        <end position="26"/>
    </location>
</feature>
<reference evidence="3 4" key="1">
    <citation type="submission" date="2020-11" db="EMBL/GenBank/DDBJ databases">
        <title>Genomic insight of Alicyclobacillus mali FL 18 reveals a new arsenic-resistant strain, with potential in environmental biotechnology.</title>
        <authorList>
            <person name="Fiorentino G."/>
            <person name="Gallo G."/>
            <person name="Aulitto M."/>
        </authorList>
    </citation>
    <scope>NUCLEOTIDE SEQUENCE [LARGE SCALE GENOMIC DNA]</scope>
    <source>
        <strain evidence="3 4">FL 18</strain>
    </source>
</reference>
<protein>
    <submittedName>
        <fullName evidence="3">Toprim domain-containing protein</fullName>
    </submittedName>
</protein>
<dbReference type="Pfam" id="PF01751">
    <property type="entry name" value="Toprim"/>
    <property type="match status" value="1"/>
</dbReference>
<dbReference type="PROSITE" id="PS50880">
    <property type="entry name" value="TOPRIM"/>
    <property type="match status" value="1"/>
</dbReference>
<dbReference type="InterPro" id="IPR006171">
    <property type="entry name" value="TOPRIM_dom"/>
</dbReference>
<evidence type="ECO:0000313" key="3">
    <source>
        <dbReference type="EMBL" id="MBF8378151.1"/>
    </source>
</evidence>
<organism evidence="3 4">
    <name type="scientific">Alicyclobacillus mali</name>
    <name type="common">ex Roth et al. 2021</name>
    <dbReference type="NCBI Taxonomy" id="1123961"/>
    <lineage>
        <taxon>Bacteria</taxon>
        <taxon>Bacillati</taxon>
        <taxon>Bacillota</taxon>
        <taxon>Bacilli</taxon>
        <taxon>Bacillales</taxon>
        <taxon>Alicyclobacillaceae</taxon>
        <taxon>Alicyclobacillus</taxon>
    </lineage>
</organism>
<dbReference type="Proteomes" id="UP000642910">
    <property type="component" value="Unassembled WGS sequence"/>
</dbReference>
<proteinExistence type="predicted"/>
<evidence type="ECO:0000259" key="2">
    <source>
        <dbReference type="PROSITE" id="PS50880"/>
    </source>
</evidence>
<dbReference type="SUPFAM" id="SSF110455">
    <property type="entry name" value="Toprim domain"/>
    <property type="match status" value="1"/>
</dbReference>
<gene>
    <name evidence="3" type="ORF">IW967_09800</name>
</gene>
<evidence type="ECO:0000256" key="1">
    <source>
        <dbReference type="SAM" id="MobiDB-lite"/>
    </source>
</evidence>
<name>A0ABS0F4J6_9BACL</name>
<dbReference type="SMART" id="SM00493">
    <property type="entry name" value="TOPRIM"/>
    <property type="match status" value="1"/>
</dbReference>
<accession>A0ABS0F4J6</accession>
<keyword evidence="4" id="KW-1185">Reference proteome</keyword>
<dbReference type="PANTHER" id="PTHR39156">
    <property type="entry name" value="RIBONUCLEASE M5"/>
    <property type="match status" value="1"/>
</dbReference>